<keyword evidence="10" id="KW-0573">Peptidoglycan synthesis</keyword>
<keyword evidence="13" id="KW-0961">Cell wall biogenesis/degradation</keyword>
<sequence length="628" mass="71448">MKKRSLLFPILIIATGIIFVTRLFFLQIIEHDSSDISLNSSTIKRIYTYPERGFVFDRNGKLMVANEQTYDVKVIPNEVKPFDTLEFCKLLKIDKDYLVHKLARAKNYSRWLPSVFLSQLSKEDYAYLQEKIYKYKGFSIQRKSLRNYPHKSSSNILGYINEVNEYLAQKNPYYEQGELVGTQGIEKEYEHLLRGTKGVEYKLRNRLNKVIGPYKEGIFDTISKPGEDLTLTIDLALQEYGELLMQNKRGGIVAIEPNSGEILALVTAPNYDPNLMVGRKKSKNSVILFNDSINKPMIDRGLQAAYAPGSPFKLIQGLIGLQENVITPSSSFYCHHGYKYASGKNNFMGCHCNIVGRPIDLRLGIAKSCNTYFANVYKRLIEKYPTPQQSVTKWAEHLHSFGLGNYLGYDLPSGRKGNIPTADYYDKIYPRKTWKFPTIISNAIGQGEIVTTPIQLANMIAAIANRGHFYTPHILKKINNQNIEIEKFTTKRHTTIDKENFTPVIDGMHDVYTNGTARHVQVKGIDICGKTGTVQNYIRKNGIKYELADHSIFVAFAPKENPKIALAIFVENGGYGSMIAAPIASLMIEKYLLGTDKLKWWEDRIINTSLEKEYNKQTSIESLEVAKK</sequence>
<name>A0ABX0UAK7_9FLAO</name>
<feature type="transmembrane region" description="Helical" evidence="14">
    <location>
        <begin position="7"/>
        <end position="29"/>
    </location>
</feature>
<keyword evidence="6" id="KW-0645">Protease</keyword>
<dbReference type="Gene3D" id="3.40.710.10">
    <property type="entry name" value="DD-peptidase/beta-lactamase superfamily"/>
    <property type="match status" value="1"/>
</dbReference>
<evidence type="ECO:0000256" key="7">
    <source>
        <dbReference type="ARBA" id="ARBA00022692"/>
    </source>
</evidence>
<keyword evidence="9" id="KW-0133">Cell shape</keyword>
<dbReference type="InterPro" id="IPR012338">
    <property type="entry name" value="Beta-lactam/transpept-like"/>
</dbReference>
<evidence type="ECO:0000256" key="10">
    <source>
        <dbReference type="ARBA" id="ARBA00022984"/>
    </source>
</evidence>
<reference evidence="17 18" key="1">
    <citation type="submission" date="2020-03" db="EMBL/GenBank/DDBJ databases">
        <title>Genomic Encyclopedia of Type Strains, Phase IV (KMG-IV): sequencing the most valuable type-strain genomes for metagenomic binning, comparative biology and taxonomic classification.</title>
        <authorList>
            <person name="Goeker M."/>
        </authorList>
    </citation>
    <scope>NUCLEOTIDE SEQUENCE [LARGE SCALE GENOMIC DNA]</scope>
    <source>
        <strain evidence="17 18">DSM 101599</strain>
    </source>
</reference>
<dbReference type="InterPro" id="IPR036138">
    <property type="entry name" value="PBP_dimer_sf"/>
</dbReference>
<evidence type="ECO:0000256" key="12">
    <source>
        <dbReference type="ARBA" id="ARBA00023136"/>
    </source>
</evidence>
<dbReference type="PANTHER" id="PTHR30627:SF2">
    <property type="entry name" value="PEPTIDOGLYCAN D,D-TRANSPEPTIDASE MRDA"/>
    <property type="match status" value="1"/>
</dbReference>
<keyword evidence="5" id="KW-0121">Carboxypeptidase</keyword>
<organism evidence="17 18">
    <name type="scientific">Wenyingzhuangia heitensis</name>
    <dbReference type="NCBI Taxonomy" id="1487859"/>
    <lineage>
        <taxon>Bacteria</taxon>
        <taxon>Pseudomonadati</taxon>
        <taxon>Bacteroidota</taxon>
        <taxon>Flavobacteriia</taxon>
        <taxon>Flavobacteriales</taxon>
        <taxon>Flavobacteriaceae</taxon>
        <taxon>Wenyingzhuangia</taxon>
    </lineage>
</organism>
<keyword evidence="12 14" id="KW-0472">Membrane</keyword>
<evidence type="ECO:0000256" key="1">
    <source>
        <dbReference type="ARBA" id="ARBA00004167"/>
    </source>
</evidence>
<feature type="domain" description="Penicillin-binding protein dimerisation" evidence="16">
    <location>
        <begin position="48"/>
        <end position="211"/>
    </location>
</feature>
<dbReference type="Pfam" id="PF00905">
    <property type="entry name" value="Transpeptidase"/>
    <property type="match status" value="1"/>
</dbReference>
<dbReference type="InterPro" id="IPR001460">
    <property type="entry name" value="PCN-bd_Tpept"/>
</dbReference>
<keyword evidence="18" id="KW-1185">Reference proteome</keyword>
<evidence type="ECO:0000256" key="3">
    <source>
        <dbReference type="ARBA" id="ARBA00022475"/>
    </source>
</evidence>
<evidence type="ECO:0000256" key="8">
    <source>
        <dbReference type="ARBA" id="ARBA00022801"/>
    </source>
</evidence>
<proteinExistence type="predicted"/>
<dbReference type="Gene3D" id="3.90.1310.10">
    <property type="entry name" value="Penicillin-binding protein 2a (Domain 2)"/>
    <property type="match status" value="1"/>
</dbReference>
<keyword evidence="11 14" id="KW-1133">Transmembrane helix</keyword>
<evidence type="ECO:0000256" key="5">
    <source>
        <dbReference type="ARBA" id="ARBA00022645"/>
    </source>
</evidence>
<dbReference type="Pfam" id="PF03717">
    <property type="entry name" value="PBP_dimer"/>
    <property type="match status" value="1"/>
</dbReference>
<accession>A0ABX0UAK7</accession>
<dbReference type="Proteomes" id="UP000745859">
    <property type="component" value="Unassembled WGS sequence"/>
</dbReference>
<dbReference type="Gene3D" id="3.30.1390.30">
    <property type="entry name" value="Penicillin-binding protein 2a, domain 3"/>
    <property type="match status" value="1"/>
</dbReference>
<keyword evidence="7 14" id="KW-0812">Transmembrane</keyword>
<keyword evidence="4" id="KW-0997">Cell inner membrane</keyword>
<evidence type="ECO:0000259" key="16">
    <source>
        <dbReference type="Pfam" id="PF03717"/>
    </source>
</evidence>
<evidence type="ECO:0000256" key="13">
    <source>
        <dbReference type="ARBA" id="ARBA00023316"/>
    </source>
</evidence>
<feature type="domain" description="Penicillin-binding protein transpeptidase" evidence="15">
    <location>
        <begin position="250"/>
        <end position="585"/>
    </location>
</feature>
<evidence type="ECO:0000256" key="9">
    <source>
        <dbReference type="ARBA" id="ARBA00022960"/>
    </source>
</evidence>
<evidence type="ECO:0000256" key="11">
    <source>
        <dbReference type="ARBA" id="ARBA00022989"/>
    </source>
</evidence>
<protein>
    <submittedName>
        <fullName evidence="17">Penicillin-binding protein 2</fullName>
    </submittedName>
</protein>
<dbReference type="InterPro" id="IPR050515">
    <property type="entry name" value="Beta-lactam/transpept"/>
</dbReference>
<evidence type="ECO:0000256" key="4">
    <source>
        <dbReference type="ARBA" id="ARBA00022519"/>
    </source>
</evidence>
<comment type="subcellular location">
    <subcellularLocation>
        <location evidence="2">Cell membrane</location>
    </subcellularLocation>
    <subcellularLocation>
        <location evidence="1">Membrane</location>
        <topology evidence="1">Single-pass membrane protein</topology>
    </subcellularLocation>
</comment>
<evidence type="ECO:0000313" key="17">
    <source>
        <dbReference type="EMBL" id="NIJ45855.1"/>
    </source>
</evidence>
<dbReference type="PANTHER" id="PTHR30627">
    <property type="entry name" value="PEPTIDOGLYCAN D,D-TRANSPEPTIDASE"/>
    <property type="match status" value="1"/>
</dbReference>
<evidence type="ECO:0000313" key="18">
    <source>
        <dbReference type="Proteomes" id="UP000745859"/>
    </source>
</evidence>
<gene>
    <name evidence="17" type="ORF">FHR24_002326</name>
</gene>
<dbReference type="RefSeq" id="WP_167188766.1">
    <property type="nucleotide sequence ID" value="NZ_JAASQL010000003.1"/>
</dbReference>
<dbReference type="InterPro" id="IPR017790">
    <property type="entry name" value="Penicillin-binding_protein_2"/>
</dbReference>
<dbReference type="EMBL" id="JAASQL010000003">
    <property type="protein sequence ID" value="NIJ45855.1"/>
    <property type="molecule type" value="Genomic_DNA"/>
</dbReference>
<evidence type="ECO:0000259" key="15">
    <source>
        <dbReference type="Pfam" id="PF00905"/>
    </source>
</evidence>
<evidence type="ECO:0000256" key="14">
    <source>
        <dbReference type="SAM" id="Phobius"/>
    </source>
</evidence>
<evidence type="ECO:0000256" key="6">
    <source>
        <dbReference type="ARBA" id="ARBA00022670"/>
    </source>
</evidence>
<evidence type="ECO:0000256" key="2">
    <source>
        <dbReference type="ARBA" id="ARBA00004236"/>
    </source>
</evidence>
<dbReference type="NCBIfam" id="TIGR03423">
    <property type="entry name" value="pbp2_mrdA"/>
    <property type="match status" value="1"/>
</dbReference>
<keyword evidence="8" id="KW-0378">Hydrolase</keyword>
<dbReference type="InterPro" id="IPR005311">
    <property type="entry name" value="PBP_dimer"/>
</dbReference>
<comment type="caution">
    <text evidence="17">The sequence shown here is derived from an EMBL/GenBank/DDBJ whole genome shotgun (WGS) entry which is preliminary data.</text>
</comment>
<keyword evidence="3" id="KW-1003">Cell membrane</keyword>
<dbReference type="SUPFAM" id="SSF56519">
    <property type="entry name" value="Penicillin binding protein dimerisation domain"/>
    <property type="match status" value="1"/>
</dbReference>
<dbReference type="SUPFAM" id="SSF56601">
    <property type="entry name" value="beta-lactamase/transpeptidase-like"/>
    <property type="match status" value="1"/>
</dbReference>